<dbReference type="PANTHER" id="PTHR43239">
    <property type="entry name" value="UPF0734 PROTEIN DDB_G0273871/DDB_G0273177"/>
    <property type="match status" value="1"/>
</dbReference>
<dbReference type="InterPro" id="IPR011008">
    <property type="entry name" value="Dimeric_a/b-barrel"/>
</dbReference>
<gene>
    <name evidence="1" type="ORF">GUA46_12075</name>
</gene>
<evidence type="ECO:0000313" key="2">
    <source>
        <dbReference type="Proteomes" id="UP000558089"/>
    </source>
</evidence>
<protein>
    <submittedName>
        <fullName evidence="1">L-rhamnose mutarotase</fullName>
        <ecNumber evidence="1">5.1.3.32</ecNumber>
    </submittedName>
</protein>
<organism evidence="1 2">
    <name type="scientific">Flagellimonas chongwuensis</name>
    <dbReference type="NCBI Taxonomy" id="2697365"/>
    <lineage>
        <taxon>Bacteria</taxon>
        <taxon>Pseudomonadati</taxon>
        <taxon>Bacteroidota</taxon>
        <taxon>Flavobacteriia</taxon>
        <taxon>Flavobacteriales</taxon>
        <taxon>Flavobacteriaceae</taxon>
        <taxon>Flagellimonas</taxon>
    </lineage>
</organism>
<dbReference type="AlphaFoldDB" id="A0A850ND59"/>
<dbReference type="SUPFAM" id="SSF54909">
    <property type="entry name" value="Dimeric alpha+beta barrel"/>
    <property type="match status" value="1"/>
</dbReference>
<proteinExistence type="predicted"/>
<name>A0A850ND59_9FLAO</name>
<dbReference type="Proteomes" id="UP000558089">
    <property type="component" value="Unassembled WGS sequence"/>
</dbReference>
<reference evidence="1 2" key="1">
    <citation type="submission" date="2020-01" db="EMBL/GenBank/DDBJ databases">
        <title>Draft Genome Analysis of Muricauda sp. HICW Isolated from coastal seawater of PR China.</title>
        <authorList>
            <person name="Chen M.-X."/>
        </authorList>
    </citation>
    <scope>NUCLEOTIDE SEQUENCE [LARGE SCALE GENOMIC DNA]</scope>
    <source>
        <strain evidence="1 2">HICW</strain>
    </source>
</reference>
<accession>A0A850ND59</accession>
<dbReference type="RefSeq" id="WP_176620705.1">
    <property type="nucleotide sequence ID" value="NZ_WYET01000004.1"/>
</dbReference>
<dbReference type="InterPro" id="IPR008000">
    <property type="entry name" value="Rham/fucose_mutarotase"/>
</dbReference>
<comment type="caution">
    <text evidence="1">The sequence shown here is derived from an EMBL/GenBank/DDBJ whole genome shotgun (WGS) entry which is preliminary data.</text>
</comment>
<dbReference type="PANTHER" id="PTHR43239:SF1">
    <property type="entry name" value="UPF0734 PROTEIN DDB_G0273871_DDB_G0273177"/>
    <property type="match status" value="1"/>
</dbReference>
<dbReference type="Pfam" id="PF05336">
    <property type="entry name" value="rhaM"/>
    <property type="match status" value="1"/>
</dbReference>
<evidence type="ECO:0000313" key="1">
    <source>
        <dbReference type="EMBL" id="NVN19081.1"/>
    </source>
</evidence>
<keyword evidence="1" id="KW-0413">Isomerase</keyword>
<dbReference type="InterPro" id="IPR052996">
    <property type="entry name" value="Carb_Metab_Mutarotase"/>
</dbReference>
<sequence length="112" mass="13040">MGDLKRYGLALDLVDDKESIATYEAYHKNVWPEVIESIKSSGIHHMEIYRAGNRLFMIMEVDDSFSFQRKKEADSKNPKVQEWEALMGEYQRAIPVAKPGDKWVVMDKIFDL</sequence>
<dbReference type="GO" id="GO:0062192">
    <property type="term" value="F:L-rhamnose mutarotase activity"/>
    <property type="evidence" value="ECO:0007669"/>
    <property type="project" value="UniProtKB-EC"/>
</dbReference>
<dbReference type="EMBL" id="WYET01000004">
    <property type="protein sequence ID" value="NVN19081.1"/>
    <property type="molecule type" value="Genomic_DNA"/>
</dbReference>
<dbReference type="EC" id="5.1.3.32" evidence="1"/>
<dbReference type="Gene3D" id="3.30.70.100">
    <property type="match status" value="1"/>
</dbReference>
<keyword evidence="2" id="KW-1185">Reference proteome</keyword>